<dbReference type="eggNOG" id="KOG1700">
    <property type="taxonomic scope" value="Eukaryota"/>
</dbReference>
<protein>
    <submittedName>
        <fullName evidence="3">LIM domain and actin-binding protein 1</fullName>
    </submittedName>
</protein>
<dbReference type="EMBL" id="JH166387">
    <property type="protein sequence ID" value="EHA98978.1"/>
    <property type="molecule type" value="Genomic_DNA"/>
</dbReference>
<feature type="compositionally biased region" description="Polar residues" evidence="2">
    <location>
        <begin position="199"/>
        <end position="218"/>
    </location>
</feature>
<evidence type="ECO:0000256" key="1">
    <source>
        <dbReference type="ARBA" id="ARBA00023038"/>
    </source>
</evidence>
<evidence type="ECO:0000313" key="4">
    <source>
        <dbReference type="Proteomes" id="UP000006813"/>
    </source>
</evidence>
<dbReference type="PANTHER" id="PTHR24206">
    <property type="entry name" value="OS06G0237300 PROTEIN"/>
    <property type="match status" value="1"/>
</dbReference>
<accession>G5APL8</accession>
<sequence>MEAKASSQPEKEDKPAETKKLKATWPPPTKFSSSGSTLEEGIKVSKLKWLPEDKVSKPEAPEDVDLDLKKLRQSSSLKERSCPFTVAASFRTSSVKSPPNLSPPIRKGWSMSDQNEEFVGGIEAERKQMESAKVPEKNGSMDKMTWQNKVPKRGEAGRRSKEIHSFEMGSENLVENGANLDDDYSNLLKEQSPVEPKSPNLSSFADNTFSKEYTTQDQKPQDMGFWEGEEVKELSVEEQIKRNRYYDEDEDEE</sequence>
<evidence type="ECO:0000256" key="2">
    <source>
        <dbReference type="SAM" id="MobiDB-lite"/>
    </source>
</evidence>
<keyword evidence="1" id="KW-0440">LIM domain</keyword>
<dbReference type="InParanoid" id="G5APL8"/>
<reference evidence="3 4" key="1">
    <citation type="journal article" date="2011" name="Nature">
        <title>Genome sequencing reveals insights into physiology and longevity of the naked mole rat.</title>
        <authorList>
            <person name="Kim E.B."/>
            <person name="Fang X."/>
            <person name="Fushan A.A."/>
            <person name="Huang Z."/>
            <person name="Lobanov A.V."/>
            <person name="Han L."/>
            <person name="Marino S.M."/>
            <person name="Sun X."/>
            <person name="Turanov A.A."/>
            <person name="Yang P."/>
            <person name="Yim S.H."/>
            <person name="Zhao X."/>
            <person name="Kasaikina M.V."/>
            <person name="Stoletzki N."/>
            <person name="Peng C."/>
            <person name="Polak P."/>
            <person name="Xiong Z."/>
            <person name="Kiezun A."/>
            <person name="Zhu Y."/>
            <person name="Chen Y."/>
            <person name="Kryukov G.V."/>
            <person name="Zhang Q."/>
            <person name="Peshkin L."/>
            <person name="Yang L."/>
            <person name="Bronson R.T."/>
            <person name="Buffenstein R."/>
            <person name="Wang B."/>
            <person name="Han C."/>
            <person name="Li Q."/>
            <person name="Chen L."/>
            <person name="Zhao W."/>
            <person name="Sunyaev S.R."/>
            <person name="Park T.J."/>
            <person name="Zhang G."/>
            <person name="Wang J."/>
            <person name="Gladyshev V.N."/>
        </authorList>
    </citation>
    <scope>NUCLEOTIDE SEQUENCE [LARGE SCALE GENOMIC DNA]</scope>
</reference>
<feature type="compositionally biased region" description="Basic and acidic residues" evidence="2">
    <location>
        <begin position="1"/>
        <end position="20"/>
    </location>
</feature>
<dbReference type="AlphaFoldDB" id="G5APL8"/>
<feature type="region of interest" description="Disordered" evidence="2">
    <location>
        <begin position="127"/>
        <end position="231"/>
    </location>
</feature>
<name>G5APL8_HETGA</name>
<feature type="compositionally biased region" description="Basic and acidic residues" evidence="2">
    <location>
        <begin position="152"/>
        <end position="165"/>
    </location>
</feature>
<keyword evidence="1" id="KW-0479">Metal-binding</keyword>
<proteinExistence type="predicted"/>
<gene>
    <name evidence="3" type="ORF">GW7_10105</name>
</gene>
<evidence type="ECO:0000313" key="3">
    <source>
        <dbReference type="EMBL" id="EHA98978.1"/>
    </source>
</evidence>
<keyword evidence="1" id="KW-0862">Zinc</keyword>
<feature type="region of interest" description="Disordered" evidence="2">
    <location>
        <begin position="92"/>
        <end position="113"/>
    </location>
</feature>
<organism evidence="3 4">
    <name type="scientific">Heterocephalus glaber</name>
    <name type="common">Naked mole rat</name>
    <dbReference type="NCBI Taxonomy" id="10181"/>
    <lineage>
        <taxon>Eukaryota</taxon>
        <taxon>Metazoa</taxon>
        <taxon>Chordata</taxon>
        <taxon>Craniata</taxon>
        <taxon>Vertebrata</taxon>
        <taxon>Euteleostomi</taxon>
        <taxon>Mammalia</taxon>
        <taxon>Eutheria</taxon>
        <taxon>Euarchontoglires</taxon>
        <taxon>Glires</taxon>
        <taxon>Rodentia</taxon>
        <taxon>Hystricomorpha</taxon>
        <taxon>Bathyergidae</taxon>
        <taxon>Heterocephalus</taxon>
    </lineage>
</organism>
<feature type="region of interest" description="Disordered" evidence="2">
    <location>
        <begin position="1"/>
        <end position="39"/>
    </location>
</feature>
<feature type="compositionally biased region" description="Basic and acidic residues" evidence="2">
    <location>
        <begin position="127"/>
        <end position="140"/>
    </location>
</feature>
<dbReference type="Proteomes" id="UP000006813">
    <property type="component" value="Unassembled WGS sequence"/>
</dbReference>